<dbReference type="AlphaFoldDB" id="A0AAN8QLX0"/>
<feature type="compositionally biased region" description="Pro residues" evidence="13">
    <location>
        <begin position="474"/>
        <end position="495"/>
    </location>
</feature>
<keyword evidence="5" id="KW-0040">ANK repeat</keyword>
<evidence type="ECO:0000256" key="9">
    <source>
        <dbReference type="ARBA" id="ARBA00037432"/>
    </source>
</evidence>
<dbReference type="SMART" id="SM00326">
    <property type="entry name" value="SH3"/>
    <property type="match status" value="1"/>
</dbReference>
<dbReference type="PROSITE" id="PS50002">
    <property type="entry name" value="SH3"/>
    <property type="match status" value="1"/>
</dbReference>
<dbReference type="CDD" id="cd11827">
    <property type="entry name" value="SH3_MyoIe_If_like"/>
    <property type="match status" value="1"/>
</dbReference>
<evidence type="ECO:0000256" key="2">
    <source>
        <dbReference type="ARBA" id="ARBA00022741"/>
    </source>
</evidence>
<evidence type="ECO:0000256" key="8">
    <source>
        <dbReference type="ARBA" id="ARBA00023203"/>
    </source>
</evidence>
<protein>
    <recommendedName>
        <fullName evidence="10">Osteoclast-stimulating factor 1</fullName>
    </recommendedName>
</protein>
<feature type="compositionally biased region" description="Polar residues" evidence="13">
    <location>
        <begin position="395"/>
        <end position="416"/>
    </location>
</feature>
<dbReference type="Proteomes" id="UP001356427">
    <property type="component" value="Unassembled WGS sequence"/>
</dbReference>
<dbReference type="GO" id="GO:0005886">
    <property type="term" value="C:plasma membrane"/>
    <property type="evidence" value="ECO:0007669"/>
    <property type="project" value="TreeGrafter"/>
</dbReference>
<dbReference type="InterPro" id="IPR036961">
    <property type="entry name" value="Kinesin_motor_dom_sf"/>
</dbReference>
<evidence type="ECO:0000313" key="18">
    <source>
        <dbReference type="Proteomes" id="UP001356427"/>
    </source>
</evidence>
<dbReference type="EMBL" id="JAGTTL010000035">
    <property type="protein sequence ID" value="KAK6294547.1"/>
    <property type="molecule type" value="Genomic_DNA"/>
</dbReference>
<feature type="domain" description="TH1" evidence="16">
    <location>
        <begin position="154"/>
        <end position="346"/>
    </location>
</feature>
<evidence type="ECO:0000259" key="16">
    <source>
        <dbReference type="PROSITE" id="PS51757"/>
    </source>
</evidence>
<comment type="caution">
    <text evidence="12">Lacks conserved residue(s) required for the propagation of feature annotation.</text>
</comment>
<dbReference type="GO" id="GO:0007015">
    <property type="term" value="P:actin filament organization"/>
    <property type="evidence" value="ECO:0007669"/>
    <property type="project" value="TreeGrafter"/>
</dbReference>
<evidence type="ECO:0000259" key="14">
    <source>
        <dbReference type="PROSITE" id="PS50002"/>
    </source>
</evidence>
<dbReference type="Pfam" id="PF06017">
    <property type="entry name" value="Myosin_TH1"/>
    <property type="match status" value="1"/>
</dbReference>
<dbReference type="InterPro" id="IPR027417">
    <property type="entry name" value="P-loop_NTPase"/>
</dbReference>
<feature type="compositionally biased region" description="Polar residues" evidence="13">
    <location>
        <begin position="357"/>
        <end position="375"/>
    </location>
</feature>
<evidence type="ECO:0000256" key="13">
    <source>
        <dbReference type="SAM" id="MobiDB-lite"/>
    </source>
</evidence>
<dbReference type="Pfam" id="PF00018">
    <property type="entry name" value="SH3_1"/>
    <property type="match status" value="1"/>
</dbReference>
<dbReference type="SUPFAM" id="SSF52540">
    <property type="entry name" value="P-loop containing nucleoside triphosphate hydrolases"/>
    <property type="match status" value="1"/>
</dbReference>
<feature type="domain" description="SH3" evidence="14">
    <location>
        <begin position="494"/>
        <end position="551"/>
    </location>
</feature>
<evidence type="ECO:0000313" key="17">
    <source>
        <dbReference type="EMBL" id="KAK6294547.1"/>
    </source>
</evidence>
<evidence type="ECO:0000256" key="10">
    <source>
        <dbReference type="ARBA" id="ARBA00040640"/>
    </source>
</evidence>
<reference evidence="17 18" key="1">
    <citation type="submission" date="2021-04" db="EMBL/GenBank/DDBJ databases">
        <authorList>
            <person name="De Guttry C."/>
            <person name="Zahm M."/>
            <person name="Klopp C."/>
            <person name="Cabau C."/>
            <person name="Louis A."/>
            <person name="Berthelot C."/>
            <person name="Parey E."/>
            <person name="Roest Crollius H."/>
            <person name="Montfort J."/>
            <person name="Robinson-Rechavi M."/>
            <person name="Bucao C."/>
            <person name="Bouchez O."/>
            <person name="Gislard M."/>
            <person name="Lluch J."/>
            <person name="Milhes M."/>
            <person name="Lampietro C."/>
            <person name="Lopez Roques C."/>
            <person name="Donnadieu C."/>
            <person name="Braasch I."/>
            <person name="Desvignes T."/>
            <person name="Postlethwait J."/>
            <person name="Bobe J."/>
            <person name="Wedekind C."/>
            <person name="Guiguen Y."/>
        </authorList>
    </citation>
    <scope>NUCLEOTIDE SEQUENCE [LARGE SCALE GENOMIC DNA]</scope>
    <source>
        <strain evidence="17">Cs_M1</strain>
        <tissue evidence="17">Blood</tissue>
    </source>
</reference>
<dbReference type="FunFam" id="2.30.30.40:FF:000072">
    <property type="entry name" value="Unconventional Myosin IB"/>
    <property type="match status" value="1"/>
</dbReference>
<dbReference type="Gene3D" id="3.40.850.10">
    <property type="entry name" value="Kinesin motor domain"/>
    <property type="match status" value="1"/>
</dbReference>
<organism evidence="17 18">
    <name type="scientific">Coregonus suidteri</name>
    <dbReference type="NCBI Taxonomy" id="861788"/>
    <lineage>
        <taxon>Eukaryota</taxon>
        <taxon>Metazoa</taxon>
        <taxon>Chordata</taxon>
        <taxon>Craniata</taxon>
        <taxon>Vertebrata</taxon>
        <taxon>Euteleostomi</taxon>
        <taxon>Actinopterygii</taxon>
        <taxon>Neopterygii</taxon>
        <taxon>Teleostei</taxon>
        <taxon>Protacanthopterygii</taxon>
        <taxon>Salmoniformes</taxon>
        <taxon>Salmonidae</taxon>
        <taxon>Coregoninae</taxon>
        <taxon>Coregonus</taxon>
    </lineage>
</organism>
<dbReference type="SUPFAM" id="SSF50044">
    <property type="entry name" value="SH3-domain"/>
    <property type="match status" value="1"/>
</dbReference>
<keyword evidence="8 12" id="KW-0009">Actin-binding</keyword>
<dbReference type="GO" id="GO:0005737">
    <property type="term" value="C:cytoplasm"/>
    <property type="evidence" value="ECO:0007669"/>
    <property type="project" value="TreeGrafter"/>
</dbReference>
<keyword evidence="18" id="KW-1185">Reference proteome</keyword>
<feature type="compositionally biased region" description="Polar residues" evidence="13">
    <location>
        <begin position="460"/>
        <end position="473"/>
    </location>
</feature>
<dbReference type="Gene3D" id="2.30.30.40">
    <property type="entry name" value="SH3 Domains"/>
    <property type="match status" value="1"/>
</dbReference>
<dbReference type="FunFam" id="1.20.5.4820:FF:000004">
    <property type="entry name" value="Myosin IE"/>
    <property type="match status" value="1"/>
</dbReference>
<dbReference type="GO" id="GO:0005902">
    <property type="term" value="C:microvillus"/>
    <property type="evidence" value="ECO:0007669"/>
    <property type="project" value="TreeGrafter"/>
</dbReference>
<evidence type="ECO:0000256" key="3">
    <source>
        <dbReference type="ARBA" id="ARBA00022840"/>
    </source>
</evidence>
<evidence type="ECO:0000256" key="6">
    <source>
        <dbReference type="ARBA" id="ARBA00023123"/>
    </source>
</evidence>
<dbReference type="PROSITE" id="PS50096">
    <property type="entry name" value="IQ"/>
    <property type="match status" value="1"/>
</dbReference>
<dbReference type="InterPro" id="IPR001452">
    <property type="entry name" value="SH3_domain"/>
</dbReference>
<dbReference type="GO" id="GO:0032835">
    <property type="term" value="P:glomerulus development"/>
    <property type="evidence" value="ECO:0007669"/>
    <property type="project" value="TreeGrafter"/>
</dbReference>
<dbReference type="PANTHER" id="PTHR13140:SF341">
    <property type="entry name" value="UNCONVENTIONAL MYOSIN-IE"/>
    <property type="match status" value="1"/>
</dbReference>
<feature type="domain" description="Myosin motor" evidence="15">
    <location>
        <begin position="1"/>
        <end position="116"/>
    </location>
</feature>
<dbReference type="InterPro" id="IPR036028">
    <property type="entry name" value="SH3-like_dom_sf"/>
</dbReference>
<gene>
    <name evidence="17" type="ORF">J4Q44_G00353770</name>
</gene>
<dbReference type="InterPro" id="IPR001609">
    <property type="entry name" value="Myosin_head_motor_dom-like"/>
</dbReference>
<proteinExistence type="inferred from homology"/>
<evidence type="ECO:0000256" key="11">
    <source>
        <dbReference type="PROSITE-ProRule" id="PRU00192"/>
    </source>
</evidence>
<dbReference type="InterPro" id="IPR035507">
    <property type="entry name" value="Ie/If_SH3"/>
</dbReference>
<evidence type="ECO:0000259" key="15">
    <source>
        <dbReference type="PROSITE" id="PS51456"/>
    </source>
</evidence>
<name>A0AAN8QLX0_9TELE</name>
<dbReference type="InterPro" id="IPR010926">
    <property type="entry name" value="Myosin_TH1"/>
</dbReference>
<dbReference type="GO" id="GO:0005524">
    <property type="term" value="F:ATP binding"/>
    <property type="evidence" value="ECO:0007669"/>
    <property type="project" value="UniProtKB-KW"/>
</dbReference>
<evidence type="ECO:0000256" key="7">
    <source>
        <dbReference type="ARBA" id="ARBA00023175"/>
    </source>
</evidence>
<dbReference type="PANTHER" id="PTHR13140">
    <property type="entry name" value="MYOSIN"/>
    <property type="match status" value="1"/>
</dbReference>
<dbReference type="GO" id="GO:0000146">
    <property type="term" value="F:microfilament motor activity"/>
    <property type="evidence" value="ECO:0007669"/>
    <property type="project" value="TreeGrafter"/>
</dbReference>
<keyword evidence="3" id="KW-0067">ATP-binding</keyword>
<evidence type="ECO:0000256" key="1">
    <source>
        <dbReference type="ARBA" id="ARBA00022443"/>
    </source>
</evidence>
<dbReference type="PROSITE" id="PS51757">
    <property type="entry name" value="TH1"/>
    <property type="match status" value="1"/>
</dbReference>
<comment type="caution">
    <text evidence="17">The sequence shown here is derived from an EMBL/GenBank/DDBJ whole genome shotgun (WGS) entry which is preliminary data.</text>
</comment>
<evidence type="ECO:0000256" key="4">
    <source>
        <dbReference type="ARBA" id="ARBA00022860"/>
    </source>
</evidence>
<feature type="region of interest" description="Disordered" evidence="13">
    <location>
        <begin position="343"/>
        <end position="496"/>
    </location>
</feature>
<keyword evidence="7" id="KW-0505">Motor protein</keyword>
<accession>A0AAN8QLX0</accession>
<dbReference type="Gene3D" id="1.20.5.4820">
    <property type="match status" value="1"/>
</dbReference>
<dbReference type="GO" id="GO:0016459">
    <property type="term" value="C:myosin complex"/>
    <property type="evidence" value="ECO:0007669"/>
    <property type="project" value="UniProtKB-KW"/>
</dbReference>
<keyword evidence="4" id="KW-0112">Calmodulin-binding</keyword>
<dbReference type="PROSITE" id="PS51456">
    <property type="entry name" value="MYOSIN_MOTOR"/>
    <property type="match status" value="1"/>
</dbReference>
<keyword evidence="6 12" id="KW-0518">Myosin</keyword>
<dbReference type="GO" id="GO:0051015">
    <property type="term" value="F:actin filament binding"/>
    <property type="evidence" value="ECO:0007669"/>
    <property type="project" value="TreeGrafter"/>
</dbReference>
<dbReference type="GO" id="GO:0005516">
    <property type="term" value="F:calmodulin binding"/>
    <property type="evidence" value="ECO:0007669"/>
    <property type="project" value="UniProtKB-KW"/>
</dbReference>
<sequence>MKCTPHYIRCIKPNETKKPKDWEESRVKHQVEYLGLKENIRVRRAGYAYRRVFRKFLNRYAILTKESWPTWCGDEKQGVLHLLRAVNMDQDQFQLGRTKVFIKAPESLFLLEETRERKFDSHARAIQKAWRKYVARKKYVQMREEASDLLVNRKERRRHSLNRNFVGDYLGMDDRPELRQFLAKREKIDFADKVTKYDRRFKGIKRDLILTPKCMYLIGREKVKQGPEKGQVTEVLKRRVDVEKILAVSLSTMQDDLLILHEQEYDSLLECTFKTEFISLLTRRFEERTQRKLPLKFGTTLELKLKKENWGFLSGGGSRQVMFVLGQGDVAVMKPSSKTLQVSIGAGLPKNTRPTKKSFTQSRSSVSRTHQNTPTRAAPGPPVAHQNGGPKNANHMANQRNASQHSNQRPPSTGNGSRPFLPNNVNLKERGSSKPKPNQPNLDCLKVPDQGAAGNGGARTASNGGIVQRQSVSRPPPGGGRPKPAPKPKPQPKPQVPQCKALYAYDAQDTDELSFNADDVIDIIKEDASGWWMGRLRAKQGLFPNNYVSKI</sequence>
<dbReference type="GO" id="GO:0006897">
    <property type="term" value="P:endocytosis"/>
    <property type="evidence" value="ECO:0007669"/>
    <property type="project" value="TreeGrafter"/>
</dbReference>
<keyword evidence="1 11" id="KW-0728">SH3 domain</keyword>
<evidence type="ECO:0000256" key="12">
    <source>
        <dbReference type="PROSITE-ProRule" id="PRU00782"/>
    </source>
</evidence>
<comment type="function">
    <text evidence="9">Induces bone resorption, acting probably through a signaling cascade which results in the secretion of factor(s) enhancing osteoclast formation and activity.</text>
</comment>
<dbReference type="Pfam" id="PF00063">
    <property type="entry name" value="Myosin_head"/>
    <property type="match status" value="1"/>
</dbReference>
<comment type="similarity">
    <text evidence="12">Belongs to the TRAFAC class myosin-kinesin ATPase superfamily. Myosin family.</text>
</comment>
<evidence type="ECO:0000256" key="5">
    <source>
        <dbReference type="ARBA" id="ARBA00023043"/>
    </source>
</evidence>
<dbReference type="PRINTS" id="PR00452">
    <property type="entry name" value="SH3DOMAIN"/>
</dbReference>
<keyword evidence="2" id="KW-0547">Nucleotide-binding</keyword>